<keyword evidence="2" id="KW-1185">Reference proteome</keyword>
<accession>D5G591</accession>
<dbReference type="AlphaFoldDB" id="D5G591"/>
<gene>
    <name evidence="1" type="ORF">GSTUM_00004230001</name>
</gene>
<proteinExistence type="predicted"/>
<evidence type="ECO:0000313" key="1">
    <source>
        <dbReference type="EMBL" id="CAZ79684.1"/>
    </source>
</evidence>
<evidence type="ECO:0000313" key="2">
    <source>
        <dbReference type="Proteomes" id="UP000006911"/>
    </source>
</evidence>
<dbReference type="InParanoid" id="D5G591"/>
<dbReference type="RefSeq" id="XP_002835527.1">
    <property type="nucleotide sequence ID" value="XM_002835481.1"/>
</dbReference>
<dbReference type="KEGG" id="tml:GSTUM_00004230001"/>
<dbReference type="HOGENOM" id="CLU_2172905_0_0_1"/>
<dbReference type="EMBL" id="FN429998">
    <property type="protein sequence ID" value="CAZ79684.1"/>
    <property type="molecule type" value="Genomic_DNA"/>
</dbReference>
<organism evidence="1 2">
    <name type="scientific">Tuber melanosporum (strain Mel28)</name>
    <name type="common">Perigord black truffle</name>
    <dbReference type="NCBI Taxonomy" id="656061"/>
    <lineage>
        <taxon>Eukaryota</taxon>
        <taxon>Fungi</taxon>
        <taxon>Dikarya</taxon>
        <taxon>Ascomycota</taxon>
        <taxon>Pezizomycotina</taxon>
        <taxon>Pezizomycetes</taxon>
        <taxon>Pezizales</taxon>
        <taxon>Tuberaceae</taxon>
        <taxon>Tuber</taxon>
    </lineage>
</organism>
<reference evidence="1 2" key="1">
    <citation type="journal article" date="2010" name="Nature">
        <title>Perigord black truffle genome uncovers evolutionary origins and mechanisms of symbiosis.</title>
        <authorList>
            <person name="Martin F."/>
            <person name="Kohler A."/>
            <person name="Murat C."/>
            <person name="Balestrini R."/>
            <person name="Coutinho P.M."/>
            <person name="Jaillon O."/>
            <person name="Montanini B."/>
            <person name="Morin E."/>
            <person name="Noel B."/>
            <person name="Percudani R."/>
            <person name="Porcel B."/>
            <person name="Rubini A."/>
            <person name="Amicucci A."/>
            <person name="Amselem J."/>
            <person name="Anthouard V."/>
            <person name="Arcioni S."/>
            <person name="Artiguenave F."/>
            <person name="Aury J.M."/>
            <person name="Ballario P."/>
            <person name="Bolchi A."/>
            <person name="Brenna A."/>
            <person name="Brun A."/>
            <person name="Buee M."/>
            <person name="Cantarel B."/>
            <person name="Chevalier G."/>
            <person name="Couloux A."/>
            <person name="Da Silva C."/>
            <person name="Denoeud F."/>
            <person name="Duplessis S."/>
            <person name="Ghignone S."/>
            <person name="Hilselberger B."/>
            <person name="Iotti M."/>
            <person name="Marcais B."/>
            <person name="Mello A."/>
            <person name="Miranda M."/>
            <person name="Pacioni G."/>
            <person name="Quesneville H."/>
            <person name="Riccioni C."/>
            <person name="Ruotolo R."/>
            <person name="Splivallo R."/>
            <person name="Stocchi V."/>
            <person name="Tisserant E."/>
            <person name="Viscomi A.R."/>
            <person name="Zambonelli A."/>
            <person name="Zampieri E."/>
            <person name="Henrissat B."/>
            <person name="Lebrun M.H."/>
            <person name="Paolocci F."/>
            <person name="Bonfante P."/>
            <person name="Ottonello S."/>
            <person name="Wincker P."/>
        </authorList>
    </citation>
    <scope>NUCLEOTIDE SEQUENCE [LARGE SCALE GENOMIC DNA]</scope>
    <source>
        <strain evidence="1 2">Mel28</strain>
    </source>
</reference>
<protein>
    <submittedName>
        <fullName evidence="1">(Perigord truffle) hypothetical protein</fullName>
    </submittedName>
</protein>
<name>D5G591_TUBMM</name>
<dbReference type="Proteomes" id="UP000006911">
    <property type="component" value="Unassembled WGS sequence"/>
</dbReference>
<dbReference type="GeneID" id="9188103"/>
<sequence length="110" mass="12448">MPYRADFRRGPRGNGKWARNSLDRVRCEARYLYDQVDRDVQWEWSEGGLAASDAELYRLGILYDQEVEEVEVASCVGEEVGARSEAGDDWSVLDDGESVIGDWDLISELG</sequence>